<organism evidence="9 10">
    <name type="scientific">Kingdonia uniflora</name>
    <dbReference type="NCBI Taxonomy" id="39325"/>
    <lineage>
        <taxon>Eukaryota</taxon>
        <taxon>Viridiplantae</taxon>
        <taxon>Streptophyta</taxon>
        <taxon>Embryophyta</taxon>
        <taxon>Tracheophyta</taxon>
        <taxon>Spermatophyta</taxon>
        <taxon>Magnoliopsida</taxon>
        <taxon>Ranunculales</taxon>
        <taxon>Circaeasteraceae</taxon>
        <taxon>Kingdonia</taxon>
    </lineage>
</organism>
<dbReference type="SUPFAM" id="SSF49785">
    <property type="entry name" value="Galactose-binding domain-like"/>
    <property type="match status" value="1"/>
</dbReference>
<feature type="region of interest" description="Disordered" evidence="7">
    <location>
        <begin position="160"/>
        <end position="186"/>
    </location>
</feature>
<dbReference type="InterPro" id="IPR043159">
    <property type="entry name" value="Lectin_gal-bd_sf"/>
</dbReference>
<dbReference type="CDD" id="cd22842">
    <property type="entry name" value="Gal_Rha_Lectin_BGal"/>
    <property type="match status" value="1"/>
</dbReference>
<dbReference type="InterPro" id="IPR000922">
    <property type="entry name" value="Lectin_gal-bd_dom"/>
</dbReference>
<accession>A0A7J7NTZ5</accession>
<proteinExistence type="inferred from homology"/>
<comment type="caution">
    <text evidence="9">The sequence shown here is derived from an EMBL/GenBank/DDBJ whole genome shotgun (WGS) entry which is preliminary data.</text>
</comment>
<sequence>MGSFRYGNQGAELLYKAAAKPESPRVAGTIGEEETHVQVTLSGHKSDTQGTPIGMPRGIRVTKIGMYGTPLGMPMSKQGRCRSRSMGTTRVLGTQLGWPLVPLRASHVLGTLSPSSNVRNQTQAQASPAGAANPCPTQLIPSFLPQPAGLSIREPVPLPATATKTTTSKPIKLGKDPPTAMVNIESPNFNTTSVTKARVIRDPIEKELQSFVKEGETNGGDIMLNGPFYEWVPAGLTSVKIAGMNNGTSDLSSNTWIYKIGLEGEHLKLYEKNGLNSVKWQSTSVPPKNQPLTWYKAVVDPPSGDEPIGLDMIDMGKGLAWLNGEPIGRYWPRTSSLHEECVQECNYRGKFSPNKCSTGCGEPTQRWYHVPRSWFKPSGNILVIFEEKGGDPSKIRFSRRRTKSVCALISEDHPSPKLEFLYKDTKGDSETKATLHLKCPENTVISAIQFASFGTPLGKCGSYSKGTCHDPNSAFVVEKVCLHKNGCKLPLSENNFKADLCPGSIKKLAVEATCK</sequence>
<feature type="region of interest" description="Disordered" evidence="7">
    <location>
        <begin position="112"/>
        <end position="133"/>
    </location>
</feature>
<evidence type="ECO:0000256" key="3">
    <source>
        <dbReference type="ARBA" id="ARBA00012756"/>
    </source>
</evidence>
<dbReference type="PROSITE" id="PS50228">
    <property type="entry name" value="SUEL_LECTIN"/>
    <property type="match status" value="1"/>
</dbReference>
<feature type="domain" description="SUEL-type lectin" evidence="8">
    <location>
        <begin position="429"/>
        <end position="515"/>
    </location>
</feature>
<evidence type="ECO:0000256" key="2">
    <source>
        <dbReference type="ARBA" id="ARBA00009809"/>
    </source>
</evidence>
<evidence type="ECO:0000256" key="6">
    <source>
        <dbReference type="ARBA" id="ARBA00023295"/>
    </source>
</evidence>
<gene>
    <name evidence="9" type="ORF">GIB67_031981</name>
</gene>
<keyword evidence="5" id="KW-0378">Hydrolase</keyword>
<evidence type="ECO:0000259" key="8">
    <source>
        <dbReference type="PROSITE" id="PS50228"/>
    </source>
</evidence>
<keyword evidence="10" id="KW-1185">Reference proteome</keyword>
<protein>
    <recommendedName>
        <fullName evidence="3">beta-galactosidase</fullName>
        <ecNumber evidence="3">3.2.1.23</ecNumber>
    </recommendedName>
</protein>
<dbReference type="GO" id="GO:0004565">
    <property type="term" value="F:beta-galactosidase activity"/>
    <property type="evidence" value="ECO:0007669"/>
    <property type="project" value="UniProtKB-EC"/>
</dbReference>
<dbReference type="EC" id="3.2.1.23" evidence="3"/>
<dbReference type="InterPro" id="IPR048913">
    <property type="entry name" value="BetaGal_gal-bd"/>
</dbReference>
<dbReference type="AlphaFoldDB" id="A0A7J7NTZ5"/>
<evidence type="ECO:0000313" key="10">
    <source>
        <dbReference type="Proteomes" id="UP000541444"/>
    </source>
</evidence>
<reference evidence="9 10" key="1">
    <citation type="journal article" date="2020" name="IScience">
        <title>Genome Sequencing of the Endangered Kingdonia uniflora (Circaeasteraceae, Ranunculales) Reveals Potential Mechanisms of Evolutionary Specialization.</title>
        <authorList>
            <person name="Sun Y."/>
            <person name="Deng T."/>
            <person name="Zhang A."/>
            <person name="Moore M.J."/>
            <person name="Landis J.B."/>
            <person name="Lin N."/>
            <person name="Zhang H."/>
            <person name="Zhang X."/>
            <person name="Huang J."/>
            <person name="Zhang X."/>
            <person name="Sun H."/>
            <person name="Wang H."/>
        </authorList>
    </citation>
    <scope>NUCLEOTIDE SEQUENCE [LARGE SCALE GENOMIC DNA]</scope>
    <source>
        <strain evidence="9">TB1705</strain>
        <tissue evidence="9">Leaf</tissue>
    </source>
</reference>
<name>A0A7J7NTZ5_9MAGN</name>
<dbReference type="Pfam" id="PF21467">
    <property type="entry name" value="BetaGal_gal-bd"/>
    <property type="match status" value="1"/>
</dbReference>
<feature type="compositionally biased region" description="Low complexity" evidence="7">
    <location>
        <begin position="160"/>
        <end position="170"/>
    </location>
</feature>
<evidence type="ECO:0000256" key="4">
    <source>
        <dbReference type="ARBA" id="ARBA00022729"/>
    </source>
</evidence>
<dbReference type="Pfam" id="PF02140">
    <property type="entry name" value="SUEL_Lectin"/>
    <property type="match status" value="1"/>
</dbReference>
<dbReference type="EMBL" id="JACGCM010000580">
    <property type="protein sequence ID" value="KAF6170573.1"/>
    <property type="molecule type" value="Genomic_DNA"/>
</dbReference>
<dbReference type="GO" id="GO:0030246">
    <property type="term" value="F:carbohydrate binding"/>
    <property type="evidence" value="ECO:0007669"/>
    <property type="project" value="InterPro"/>
</dbReference>
<comment type="similarity">
    <text evidence="2">Belongs to the glycosyl hydrolase 35 family.</text>
</comment>
<dbReference type="Gene3D" id="2.60.120.260">
    <property type="entry name" value="Galactose-binding domain-like"/>
    <property type="match status" value="1"/>
</dbReference>
<dbReference type="GO" id="GO:0005975">
    <property type="term" value="P:carbohydrate metabolic process"/>
    <property type="evidence" value="ECO:0007669"/>
    <property type="project" value="InterPro"/>
</dbReference>
<dbReference type="InterPro" id="IPR001944">
    <property type="entry name" value="Glycoside_Hdrlase_35"/>
</dbReference>
<dbReference type="FunFam" id="2.60.120.260:FF:000076">
    <property type="entry name" value="Beta-galactosidase"/>
    <property type="match status" value="1"/>
</dbReference>
<dbReference type="Gene3D" id="2.60.120.740">
    <property type="match status" value="1"/>
</dbReference>
<comment type="catalytic activity">
    <reaction evidence="1">
        <text>Hydrolysis of terminal non-reducing beta-D-galactose residues in beta-D-galactosides.</text>
        <dbReference type="EC" id="3.2.1.23"/>
    </reaction>
</comment>
<evidence type="ECO:0000256" key="7">
    <source>
        <dbReference type="SAM" id="MobiDB-lite"/>
    </source>
</evidence>
<dbReference type="PANTHER" id="PTHR23421">
    <property type="entry name" value="BETA-GALACTOSIDASE RELATED"/>
    <property type="match status" value="1"/>
</dbReference>
<dbReference type="PRINTS" id="PR00742">
    <property type="entry name" value="GLHYDRLASE35"/>
</dbReference>
<keyword evidence="6" id="KW-0326">Glycosidase</keyword>
<dbReference type="FunFam" id="2.60.120.740:FF:000002">
    <property type="entry name" value="Beta-galactosidase"/>
    <property type="match status" value="1"/>
</dbReference>
<evidence type="ECO:0000256" key="5">
    <source>
        <dbReference type="ARBA" id="ARBA00022801"/>
    </source>
</evidence>
<keyword evidence="4" id="KW-0732">Signal</keyword>
<dbReference type="InterPro" id="IPR008979">
    <property type="entry name" value="Galactose-bd-like_sf"/>
</dbReference>
<dbReference type="OrthoDB" id="1657402at2759"/>
<evidence type="ECO:0000313" key="9">
    <source>
        <dbReference type="EMBL" id="KAF6170573.1"/>
    </source>
</evidence>
<feature type="compositionally biased region" description="Polar residues" evidence="7">
    <location>
        <begin position="112"/>
        <end position="126"/>
    </location>
</feature>
<dbReference type="Proteomes" id="UP000541444">
    <property type="component" value="Unassembled WGS sequence"/>
</dbReference>
<evidence type="ECO:0000256" key="1">
    <source>
        <dbReference type="ARBA" id="ARBA00001412"/>
    </source>
</evidence>